<proteinExistence type="inferred from homology"/>
<comment type="function">
    <text evidence="2">May mediate accelerated ATP-independent bidirectional transbilayer migration of phospholipids upon binding calcium ions that results in a loss of phospholipid asymmetry in the plasma membrane.</text>
</comment>
<organism evidence="3 4">
    <name type="scientific">Petromyzon marinus</name>
    <name type="common">Sea lamprey</name>
    <dbReference type="NCBI Taxonomy" id="7757"/>
    <lineage>
        <taxon>Eukaryota</taxon>
        <taxon>Metazoa</taxon>
        <taxon>Chordata</taxon>
        <taxon>Craniata</taxon>
        <taxon>Vertebrata</taxon>
        <taxon>Cyclostomata</taxon>
        <taxon>Hyperoartia</taxon>
        <taxon>Petromyzontiformes</taxon>
        <taxon>Petromyzontidae</taxon>
        <taxon>Petromyzon</taxon>
    </lineage>
</organism>
<dbReference type="GO" id="GO:0005886">
    <property type="term" value="C:plasma membrane"/>
    <property type="evidence" value="ECO:0007669"/>
    <property type="project" value="TreeGrafter"/>
</dbReference>
<dbReference type="RefSeq" id="XP_032834526.1">
    <property type="nucleotide sequence ID" value="XM_032978635.1"/>
</dbReference>
<dbReference type="PANTHER" id="PTHR23248:SF9">
    <property type="entry name" value="PHOSPHOLIPID SCRAMBLASE"/>
    <property type="match status" value="1"/>
</dbReference>
<dbReference type="GO" id="GO:0017128">
    <property type="term" value="F:phospholipid scramblase activity"/>
    <property type="evidence" value="ECO:0007669"/>
    <property type="project" value="InterPro"/>
</dbReference>
<keyword evidence="2" id="KW-0106">Calcium</keyword>
<dbReference type="RefSeq" id="XP_032834529.1">
    <property type="nucleotide sequence ID" value="XM_032978638.1"/>
</dbReference>
<gene>
    <name evidence="4 5" type="primary">LOC116956797</name>
    <name evidence="6" type="synonym">LOC116956798</name>
</gene>
<evidence type="ECO:0000313" key="6">
    <source>
        <dbReference type="RefSeq" id="XP_032834529.1"/>
    </source>
</evidence>
<dbReference type="KEGG" id="pmrn:116956798"/>
<dbReference type="AlphaFoldDB" id="A0AAJ7UFY9"/>
<dbReference type="Pfam" id="PF03803">
    <property type="entry name" value="Scramblase"/>
    <property type="match status" value="1"/>
</dbReference>
<evidence type="ECO:0000313" key="3">
    <source>
        <dbReference type="Proteomes" id="UP001318040"/>
    </source>
</evidence>
<name>A0AAJ7UFY9_PETMA</name>
<keyword evidence="2" id="KW-0449">Lipoprotein</keyword>
<sequence length="230" mass="25860">MAAMQWMNAPAMIPNCPPGLEYLTQIDQVLVHQQVELLEAILGFETNNRYVVKNSVGQQVYFAAERTDCCTRQCCGPLRPFEIQVTDNAGQEVLHLHRPLRCGSCCCPCCLQEIEVQSPPGTPIGYIVQKWHICLPIFSVLNAEREEVLKIKGPCIPCRCCTDVNFKVLAKDGETEVGKITKQWTGLVREAFTDAENFGVQFPMDLDVKVKATLLGACFLIDFMFFEHNK</sequence>
<evidence type="ECO:0000313" key="5">
    <source>
        <dbReference type="RefSeq" id="XP_032834528.1"/>
    </source>
</evidence>
<dbReference type="RefSeq" id="XP_032834528.1">
    <property type="nucleotide sequence ID" value="XM_032978637.1"/>
</dbReference>
<dbReference type="KEGG" id="pmrn:116956797"/>
<comment type="cofactor">
    <cofactor evidence="2">
        <name>Ca(2+)</name>
        <dbReference type="ChEBI" id="CHEBI:29108"/>
    </cofactor>
</comment>
<dbReference type="InterPro" id="IPR005552">
    <property type="entry name" value="Scramblase"/>
</dbReference>
<keyword evidence="3" id="KW-1185">Reference proteome</keyword>
<reference evidence="4 5" key="1">
    <citation type="submission" date="2025-04" db="UniProtKB">
        <authorList>
            <consortium name="RefSeq"/>
        </authorList>
    </citation>
    <scope>IDENTIFICATION</scope>
    <source>
        <tissue evidence="4 5">Sperm</tissue>
    </source>
</reference>
<protein>
    <recommendedName>
        <fullName evidence="2">Phospholipid scramblase</fullName>
    </recommendedName>
</protein>
<keyword evidence="2" id="KW-0564">Palmitate</keyword>
<dbReference type="InterPro" id="IPR025659">
    <property type="entry name" value="Tubby-like_C"/>
</dbReference>
<evidence type="ECO:0000256" key="1">
    <source>
        <dbReference type="ARBA" id="ARBA00005350"/>
    </source>
</evidence>
<dbReference type="Proteomes" id="UP001318040">
    <property type="component" value="Chromosome 67"/>
</dbReference>
<dbReference type="PANTHER" id="PTHR23248">
    <property type="entry name" value="PHOSPHOLIPID SCRAMBLASE-RELATED"/>
    <property type="match status" value="1"/>
</dbReference>
<dbReference type="SUPFAM" id="SSF54518">
    <property type="entry name" value="Tubby C-terminal domain-like"/>
    <property type="match status" value="1"/>
</dbReference>
<evidence type="ECO:0000256" key="2">
    <source>
        <dbReference type="RuleBase" id="RU363116"/>
    </source>
</evidence>
<comment type="similarity">
    <text evidence="1 2">Belongs to the phospholipid scramblase family.</text>
</comment>
<accession>A0AAJ7UFY9</accession>
<evidence type="ECO:0000313" key="4">
    <source>
        <dbReference type="RefSeq" id="XP_032834526.1"/>
    </source>
</evidence>